<dbReference type="EMBL" id="QENY01000015">
    <property type="protein sequence ID" value="PVX51668.1"/>
    <property type="molecule type" value="Genomic_DNA"/>
</dbReference>
<proteinExistence type="predicted"/>
<protein>
    <submittedName>
        <fullName evidence="1">Uncharacterized protein</fullName>
    </submittedName>
</protein>
<accession>A0A2U0U4N2</accession>
<reference evidence="1 2" key="1">
    <citation type="submission" date="2018-05" db="EMBL/GenBank/DDBJ databases">
        <title>Genomic Encyclopedia of Type Strains, Phase IV (KMG-IV): sequencing the most valuable type-strain genomes for metagenomic binning, comparative biology and taxonomic classification.</title>
        <authorList>
            <person name="Goeker M."/>
        </authorList>
    </citation>
    <scope>NUCLEOTIDE SEQUENCE [LARGE SCALE GENOMIC DNA]</scope>
    <source>
        <strain evidence="1 2">DSM 100333</strain>
    </source>
</reference>
<keyword evidence="2" id="KW-1185">Reference proteome</keyword>
<evidence type="ECO:0000313" key="1">
    <source>
        <dbReference type="EMBL" id="PVX51668.1"/>
    </source>
</evidence>
<sequence length="33" mass="3778">MNNAFPGFLILKKYSKFAETFNHETKPTGVMDT</sequence>
<dbReference type="Proteomes" id="UP000245870">
    <property type="component" value="Unassembled WGS sequence"/>
</dbReference>
<comment type="caution">
    <text evidence="1">The sequence shown here is derived from an EMBL/GenBank/DDBJ whole genome shotgun (WGS) entry which is preliminary data.</text>
</comment>
<dbReference type="AlphaFoldDB" id="A0A2U0U4N2"/>
<evidence type="ECO:0000313" key="2">
    <source>
        <dbReference type="Proteomes" id="UP000245870"/>
    </source>
</evidence>
<organism evidence="1 2">
    <name type="scientific">Hallella colorans</name>
    <dbReference type="NCBI Taxonomy" id="1703337"/>
    <lineage>
        <taxon>Bacteria</taxon>
        <taxon>Pseudomonadati</taxon>
        <taxon>Bacteroidota</taxon>
        <taxon>Bacteroidia</taxon>
        <taxon>Bacteroidales</taxon>
        <taxon>Prevotellaceae</taxon>
        <taxon>Hallella</taxon>
    </lineage>
</organism>
<name>A0A2U0U4N2_9BACT</name>
<gene>
    <name evidence="1" type="ORF">C7379_11519</name>
</gene>